<organism evidence="18 19">
    <name type="scientific">Daubentonia madagascariensis</name>
    <name type="common">Aye-aye</name>
    <name type="synonym">Sciurus madagascariensis</name>
    <dbReference type="NCBI Taxonomy" id="31869"/>
    <lineage>
        <taxon>Eukaryota</taxon>
        <taxon>Metazoa</taxon>
        <taxon>Chordata</taxon>
        <taxon>Craniata</taxon>
        <taxon>Vertebrata</taxon>
        <taxon>Euteleostomi</taxon>
        <taxon>Mammalia</taxon>
        <taxon>Eutheria</taxon>
        <taxon>Euarchontoglires</taxon>
        <taxon>Primates</taxon>
        <taxon>Strepsirrhini</taxon>
        <taxon>Chiromyiformes</taxon>
        <taxon>Daubentoniidae</taxon>
        <taxon>Daubentonia</taxon>
    </lineage>
</organism>
<keyword evidence="6" id="KW-0677">Repeat</keyword>
<evidence type="ECO:0000256" key="2">
    <source>
        <dbReference type="ARBA" id="ARBA00006531"/>
    </source>
</evidence>
<dbReference type="SMART" id="SM00409">
    <property type="entry name" value="IG"/>
    <property type="match status" value="2"/>
</dbReference>
<evidence type="ECO:0000256" key="8">
    <source>
        <dbReference type="ARBA" id="ARBA00023136"/>
    </source>
</evidence>
<name>A0ABD2D7G0_DAUMA</name>
<dbReference type="InterPro" id="IPR050412">
    <property type="entry name" value="Ig-like_Receptors_ImmuneReg"/>
</dbReference>
<keyword evidence="8 15" id="KW-0472">Membrane</keyword>
<evidence type="ECO:0000256" key="12">
    <source>
        <dbReference type="ARBA" id="ARBA00023319"/>
    </source>
</evidence>
<evidence type="ECO:0000259" key="17">
    <source>
        <dbReference type="SMART" id="SM00409"/>
    </source>
</evidence>
<feature type="signal peptide" evidence="16">
    <location>
        <begin position="1"/>
        <end position="16"/>
    </location>
</feature>
<evidence type="ECO:0000256" key="1">
    <source>
        <dbReference type="ARBA" id="ARBA00004251"/>
    </source>
</evidence>
<dbReference type="InterPro" id="IPR036179">
    <property type="entry name" value="Ig-like_dom_sf"/>
</dbReference>
<keyword evidence="10 18" id="KW-0675">Receptor</keyword>
<keyword evidence="12" id="KW-0393">Immunoglobulin domain</keyword>
<feature type="domain" description="Immunoglobulin" evidence="17">
    <location>
        <begin position="34"/>
        <end position="115"/>
    </location>
</feature>
<evidence type="ECO:0000256" key="10">
    <source>
        <dbReference type="ARBA" id="ARBA00023170"/>
    </source>
</evidence>
<evidence type="ECO:0000256" key="5">
    <source>
        <dbReference type="ARBA" id="ARBA00022729"/>
    </source>
</evidence>
<evidence type="ECO:0000256" key="9">
    <source>
        <dbReference type="ARBA" id="ARBA00023157"/>
    </source>
</evidence>
<sequence length="270" mass="30176">MPATLTALLCLGLCLSQRISTQKQTLSKPIIWAKPSFMVPKGKPVAIWCQGTHEAVEYQLHFEGSLSAFERPKPPGLTNKVKFLIPAVTSRTAGRYRCFYQSGEHWSEPSDLLDLVVTGMYDTPTLSVHPGPTVFSGEYVTFYCRLETATSTFFLLKEGRSSHIQNRYGNTQAEFPVGPVTTGHKGTYRCFGSYNNHAWSFPSEPVELLVADLVLRDHTAQNLLRIGLSFLVLVALAWFLAEDWLSRKRTRGRAKSFALGVQEKAENTTL</sequence>
<dbReference type="PANTHER" id="PTHR11738:SF14">
    <property type="entry name" value="NATURAL CYTOTOXICITY TRIGGERING RECEPTOR 1"/>
    <property type="match status" value="1"/>
</dbReference>
<dbReference type="SUPFAM" id="SSF48726">
    <property type="entry name" value="Immunoglobulin"/>
    <property type="match status" value="2"/>
</dbReference>
<proteinExistence type="inferred from homology"/>
<feature type="transmembrane region" description="Helical" evidence="15">
    <location>
        <begin position="223"/>
        <end position="241"/>
    </location>
</feature>
<evidence type="ECO:0000256" key="7">
    <source>
        <dbReference type="ARBA" id="ARBA00022989"/>
    </source>
</evidence>
<keyword evidence="11" id="KW-0325">Glycoprotein</keyword>
<keyword evidence="4 15" id="KW-0812">Transmembrane</keyword>
<dbReference type="Gene3D" id="2.60.40.10">
    <property type="entry name" value="Immunoglobulins"/>
    <property type="match status" value="2"/>
</dbReference>
<dbReference type="InterPro" id="IPR003599">
    <property type="entry name" value="Ig_sub"/>
</dbReference>
<reference evidence="18 19" key="1">
    <citation type="journal article" date="2024" name="G3 (Bethesda)">
        <title>A hybrid genome assembly of the endangered aye-aye (Daubentonia madagascariensis).</title>
        <authorList>
            <person name="Versoza C.J."/>
            <person name="Pfeifer S.P."/>
        </authorList>
    </citation>
    <scope>NUCLEOTIDE SEQUENCE [LARGE SCALE GENOMIC DNA]</scope>
    <source>
        <strain evidence="18">6821</strain>
    </source>
</reference>
<protein>
    <recommendedName>
        <fullName evidence="13">Natural cytotoxicity triggering receptor 1</fullName>
    </recommendedName>
    <alternativeName>
        <fullName evidence="14">Natural killer cell p46-related protein</fullName>
    </alternativeName>
</protein>
<comment type="similarity">
    <text evidence="2">Belongs to the natural cytotoxicity receptor (NCR) family.</text>
</comment>
<dbReference type="Pfam" id="PF13895">
    <property type="entry name" value="Ig_2"/>
    <property type="match status" value="1"/>
</dbReference>
<evidence type="ECO:0000313" key="18">
    <source>
        <dbReference type="EMBL" id="KAL2762773.1"/>
    </source>
</evidence>
<evidence type="ECO:0000256" key="11">
    <source>
        <dbReference type="ARBA" id="ARBA00023180"/>
    </source>
</evidence>
<keyword evidence="7 15" id="KW-1133">Transmembrane helix</keyword>
<dbReference type="InterPro" id="IPR013783">
    <property type="entry name" value="Ig-like_fold"/>
</dbReference>
<accession>A0ABD2D7G0</accession>
<evidence type="ECO:0000256" key="4">
    <source>
        <dbReference type="ARBA" id="ARBA00022692"/>
    </source>
</evidence>
<evidence type="ECO:0000313" key="19">
    <source>
        <dbReference type="Proteomes" id="UP001610411"/>
    </source>
</evidence>
<gene>
    <name evidence="18" type="ORF">WCI35_031202</name>
</gene>
<feature type="domain" description="Immunoglobulin" evidence="17">
    <location>
        <begin position="129"/>
        <end position="211"/>
    </location>
</feature>
<evidence type="ECO:0000256" key="13">
    <source>
        <dbReference type="ARBA" id="ARBA00040484"/>
    </source>
</evidence>
<evidence type="ECO:0000256" key="14">
    <source>
        <dbReference type="ARBA" id="ARBA00041225"/>
    </source>
</evidence>
<dbReference type="Proteomes" id="UP001610411">
    <property type="component" value="Unassembled WGS sequence"/>
</dbReference>
<dbReference type="AlphaFoldDB" id="A0ABD2D7G0"/>
<dbReference type="InterPro" id="IPR013151">
    <property type="entry name" value="Immunoglobulin_dom"/>
</dbReference>
<feature type="chain" id="PRO_5044804474" description="Natural cytotoxicity triggering receptor 1" evidence="16">
    <location>
        <begin position="17"/>
        <end position="270"/>
    </location>
</feature>
<dbReference type="EMBL" id="JBFSEQ010000013">
    <property type="protein sequence ID" value="KAL2762773.1"/>
    <property type="molecule type" value="Genomic_DNA"/>
</dbReference>
<evidence type="ECO:0000256" key="16">
    <source>
        <dbReference type="SAM" id="SignalP"/>
    </source>
</evidence>
<evidence type="ECO:0000256" key="6">
    <source>
        <dbReference type="ARBA" id="ARBA00022737"/>
    </source>
</evidence>
<evidence type="ECO:0000256" key="15">
    <source>
        <dbReference type="SAM" id="Phobius"/>
    </source>
</evidence>
<dbReference type="CDD" id="cd05751">
    <property type="entry name" value="IgC2_D1_LILR_KIR_like"/>
    <property type="match status" value="1"/>
</dbReference>
<keyword evidence="5 16" id="KW-0732">Signal</keyword>
<comment type="subcellular location">
    <subcellularLocation>
        <location evidence="1">Cell membrane</location>
        <topology evidence="1">Single-pass type I membrane protein</topology>
    </subcellularLocation>
</comment>
<evidence type="ECO:0000256" key="3">
    <source>
        <dbReference type="ARBA" id="ARBA00022475"/>
    </source>
</evidence>
<keyword evidence="19" id="KW-1185">Reference proteome</keyword>
<feature type="non-terminal residue" evidence="18">
    <location>
        <position position="270"/>
    </location>
</feature>
<dbReference type="Pfam" id="PF00047">
    <property type="entry name" value="ig"/>
    <property type="match status" value="1"/>
</dbReference>
<dbReference type="PANTHER" id="PTHR11738">
    <property type="entry name" value="MHC CLASS I NK CELL RECEPTOR"/>
    <property type="match status" value="1"/>
</dbReference>
<dbReference type="GO" id="GO:0005886">
    <property type="term" value="C:plasma membrane"/>
    <property type="evidence" value="ECO:0007669"/>
    <property type="project" value="UniProtKB-SubCell"/>
</dbReference>
<keyword evidence="3" id="KW-1003">Cell membrane</keyword>
<comment type="caution">
    <text evidence="18">The sequence shown here is derived from an EMBL/GenBank/DDBJ whole genome shotgun (WGS) entry which is preliminary data.</text>
</comment>
<keyword evidence="9" id="KW-1015">Disulfide bond</keyword>
<dbReference type="FunFam" id="2.60.40.10:FF:000049">
    <property type="entry name" value="Leukocyte immunoglobulin-like receptor subfamily B member 1"/>
    <property type="match status" value="2"/>
</dbReference>